<organism evidence="3">
    <name type="scientific">Chromera velia CCMP2878</name>
    <dbReference type="NCBI Taxonomy" id="1169474"/>
    <lineage>
        <taxon>Eukaryota</taxon>
        <taxon>Sar</taxon>
        <taxon>Alveolata</taxon>
        <taxon>Colpodellida</taxon>
        <taxon>Chromeraceae</taxon>
        <taxon>Chromera</taxon>
    </lineage>
</organism>
<gene>
    <name evidence="3" type="ORF">Cvel_14139</name>
</gene>
<dbReference type="InterPro" id="IPR011021">
    <property type="entry name" value="Arrestin-like_N"/>
</dbReference>
<feature type="domain" description="Arrestin C-terminal-like" evidence="2">
    <location>
        <begin position="184"/>
        <end position="343"/>
    </location>
</feature>
<dbReference type="InterPro" id="IPR011022">
    <property type="entry name" value="Arrestin_C-like"/>
</dbReference>
<protein>
    <recommendedName>
        <fullName evidence="2">Arrestin C-terminal-like domain-containing protein</fullName>
    </recommendedName>
</protein>
<dbReference type="EMBL" id="CDMZ01005949">
    <property type="protein sequence ID" value="CEM56167.1"/>
    <property type="molecule type" value="Genomic_DNA"/>
</dbReference>
<dbReference type="VEuPathDB" id="CryptoDB:Cvel_14139"/>
<evidence type="ECO:0000313" key="3">
    <source>
        <dbReference type="EMBL" id="CEM56167.1"/>
    </source>
</evidence>
<evidence type="ECO:0000256" key="1">
    <source>
        <dbReference type="SAM" id="MobiDB-lite"/>
    </source>
</evidence>
<dbReference type="PANTHER" id="PTHR11188:SF17">
    <property type="entry name" value="FI21816P1"/>
    <property type="match status" value="1"/>
</dbReference>
<dbReference type="GO" id="GO:0015031">
    <property type="term" value="P:protein transport"/>
    <property type="evidence" value="ECO:0007669"/>
    <property type="project" value="TreeGrafter"/>
</dbReference>
<dbReference type="PhylomeDB" id="A0A0G4IFT4"/>
<feature type="region of interest" description="Disordered" evidence="1">
    <location>
        <begin position="343"/>
        <end position="373"/>
    </location>
</feature>
<accession>A0A0G4IFT4</accession>
<dbReference type="SUPFAM" id="SSF81296">
    <property type="entry name" value="E set domains"/>
    <property type="match status" value="2"/>
</dbReference>
<dbReference type="PANTHER" id="PTHR11188">
    <property type="entry name" value="ARRESTIN DOMAIN CONTAINING PROTEIN"/>
    <property type="match status" value="1"/>
</dbReference>
<sequence length="559" mass="60618">MGGSGSVNVGVRLHQQTYTAGDTVRGTVYCQCSQETAASQISLTFQGKESTYLEWTESRGTGKDRRTVTRSAEDYHLFLQLVCPVFSPPGGRLLPGQYEFPFQITLPPYLPSSLTWHKRYGDKASFWISYKVKANVISSNGRESTSSKLDFQVVARPRPQILGHTPSHFVEPDTQDVNAGCCINQGFMVLGAKSDCVQVQPGDIFSASVAFQNQSTTNIDSVDLVIKQQVEVRAGGRRNEDKEKVGKAQKPGLELGSATARLEKKKSHNSRELVTSTALQDLYKQLQSGNCPRLDVPLAPHTLHSYAGSLISVYHKVHVVLKTPTCIDDVKVKFPLHVCSISGQAPPPPLPTAPPPSTSTTPQPNALPPGWNPSVQPVVLDIDAATPSTAPTAPPSPAPHAGTRLSFPTGSAPPFSAPMQSHQTAVLEGFQWSLEGICRALRTSVDARGTTNRFVSDPRGRSVVVSLTPVSFGRMVGSISIPMDRPESAYNFGYVLRHEGKGFTSDHIVSAIANEEDMKVELVNKLAPLASDLPANKDRVLKHLSTFQQFLVEDVMQGV</sequence>
<dbReference type="InterPro" id="IPR014752">
    <property type="entry name" value="Arrestin-like_C"/>
</dbReference>
<dbReference type="Pfam" id="PF00339">
    <property type="entry name" value="Arrestin_N"/>
    <property type="match status" value="1"/>
</dbReference>
<feature type="region of interest" description="Disordered" evidence="1">
    <location>
        <begin position="385"/>
        <end position="418"/>
    </location>
</feature>
<dbReference type="GO" id="GO:0005737">
    <property type="term" value="C:cytoplasm"/>
    <property type="evidence" value="ECO:0007669"/>
    <property type="project" value="TreeGrafter"/>
</dbReference>
<dbReference type="Pfam" id="PF02752">
    <property type="entry name" value="Arrestin_C"/>
    <property type="match status" value="1"/>
</dbReference>
<dbReference type="Gene3D" id="2.60.40.640">
    <property type="match status" value="2"/>
</dbReference>
<proteinExistence type="predicted"/>
<dbReference type="SMART" id="SM01017">
    <property type="entry name" value="Arrestin_C"/>
    <property type="match status" value="1"/>
</dbReference>
<reference evidence="3" key="1">
    <citation type="submission" date="2014-11" db="EMBL/GenBank/DDBJ databases">
        <authorList>
            <person name="Otto D Thomas"/>
            <person name="Naeem Raeece"/>
        </authorList>
    </citation>
    <scope>NUCLEOTIDE SEQUENCE</scope>
</reference>
<feature type="compositionally biased region" description="Pro residues" evidence="1">
    <location>
        <begin position="345"/>
        <end position="357"/>
    </location>
</feature>
<dbReference type="InterPro" id="IPR014756">
    <property type="entry name" value="Ig_E-set"/>
</dbReference>
<name>A0A0G4IFT4_9ALVE</name>
<evidence type="ECO:0000259" key="2">
    <source>
        <dbReference type="SMART" id="SM01017"/>
    </source>
</evidence>
<dbReference type="AlphaFoldDB" id="A0A0G4IFT4"/>
<dbReference type="InterPro" id="IPR050357">
    <property type="entry name" value="Arrestin_domain-protein"/>
</dbReference>